<evidence type="ECO:0000256" key="3">
    <source>
        <dbReference type="ARBA" id="ARBA00023012"/>
    </source>
</evidence>
<dbReference type="Proteomes" id="UP001596113">
    <property type="component" value="Unassembled WGS sequence"/>
</dbReference>
<reference evidence="6" key="1">
    <citation type="journal article" date="2019" name="Int. J. Syst. Evol. Microbiol.">
        <title>The Global Catalogue of Microorganisms (GCM) 10K type strain sequencing project: providing services to taxonomists for standard genome sequencing and annotation.</title>
        <authorList>
            <consortium name="The Broad Institute Genomics Platform"/>
            <consortium name="The Broad Institute Genome Sequencing Center for Infectious Disease"/>
            <person name="Wu L."/>
            <person name="Ma J."/>
        </authorList>
    </citation>
    <scope>NUCLEOTIDE SEQUENCE [LARGE SCALE GENOMIC DNA]</scope>
    <source>
        <strain evidence="6">CGMCC 1.18575</strain>
    </source>
</reference>
<dbReference type="Pfam" id="PF02518">
    <property type="entry name" value="HATPase_c"/>
    <property type="match status" value="1"/>
</dbReference>
<dbReference type="RefSeq" id="WP_378129386.1">
    <property type="nucleotide sequence ID" value="NZ_JBHSMI010000004.1"/>
</dbReference>
<gene>
    <name evidence="5" type="ORF">ACFPOF_02730</name>
</gene>
<dbReference type="Gene3D" id="3.30.565.10">
    <property type="entry name" value="Histidine kinase-like ATPase, C-terminal domain"/>
    <property type="match status" value="1"/>
</dbReference>
<accession>A0ABW0HP56</accession>
<dbReference type="PANTHER" id="PTHR24421">
    <property type="entry name" value="NITRATE/NITRITE SENSOR PROTEIN NARX-RELATED"/>
    <property type="match status" value="1"/>
</dbReference>
<evidence type="ECO:0000313" key="6">
    <source>
        <dbReference type="Proteomes" id="UP001596113"/>
    </source>
</evidence>
<evidence type="ECO:0000256" key="2">
    <source>
        <dbReference type="ARBA" id="ARBA00022777"/>
    </source>
</evidence>
<keyword evidence="6" id="KW-1185">Reference proteome</keyword>
<dbReference type="PANTHER" id="PTHR24421:SF60">
    <property type="entry name" value="SENSOR HISTIDINE KINASE COMP"/>
    <property type="match status" value="1"/>
</dbReference>
<evidence type="ECO:0000259" key="4">
    <source>
        <dbReference type="Pfam" id="PF02518"/>
    </source>
</evidence>
<evidence type="ECO:0000256" key="1">
    <source>
        <dbReference type="ARBA" id="ARBA00022679"/>
    </source>
</evidence>
<protein>
    <submittedName>
        <fullName evidence="5">Sensor histidine kinase</fullName>
    </submittedName>
</protein>
<dbReference type="InterPro" id="IPR003594">
    <property type="entry name" value="HATPase_dom"/>
</dbReference>
<evidence type="ECO:0000313" key="5">
    <source>
        <dbReference type="EMBL" id="MFC5401637.1"/>
    </source>
</evidence>
<keyword evidence="3" id="KW-0902">Two-component regulatory system</keyword>
<keyword evidence="2 5" id="KW-0418">Kinase</keyword>
<sequence length="418" mass="48196">MFPADAEPNRLLVIFLLLVVLMSFTLYALEYFTTKLERVIFPRKYRLQQSLKKIAKNLGLISSLRELKDIILLDIVETLQVFGGAIVFKYKDSMEMVMVGEIDESEAGRLAEAESPEHPSYLRREIIRNEEYDCYLILAQKKTNTHLGFEETQWLNLIISYLSVSLENLHLIRKMTARLEQLAAHIPSEETSAEFAWFRKLIFELQEKERVRIAVDLHDTTMQDLFFLKRRCNSLIERNVFSAEGITHMKGIVEYIDVINMNLRQSCFELHPYLLQEIGLVMTIEKQIGLEIVSAPFEIEFHAVPSYLIESCDLEMKRHLFRIVQELLNNAKKHSQASRVKIDITVLGSHLTLSYEDDGVGFDVNEAVPREIGGSRSGVEYMKSRILSLNGRWRLITSKGDGMKLMADFPINKERAAG</sequence>
<organism evidence="5 6">
    <name type="scientific">Cohnella soli</name>
    <dbReference type="NCBI Taxonomy" id="425005"/>
    <lineage>
        <taxon>Bacteria</taxon>
        <taxon>Bacillati</taxon>
        <taxon>Bacillota</taxon>
        <taxon>Bacilli</taxon>
        <taxon>Bacillales</taxon>
        <taxon>Paenibacillaceae</taxon>
        <taxon>Cohnella</taxon>
    </lineage>
</organism>
<feature type="domain" description="Histidine kinase/HSP90-like ATPase" evidence="4">
    <location>
        <begin position="318"/>
        <end position="410"/>
    </location>
</feature>
<name>A0ABW0HP56_9BACL</name>
<dbReference type="CDD" id="cd16917">
    <property type="entry name" value="HATPase_UhpB-NarQ-NarX-like"/>
    <property type="match status" value="1"/>
</dbReference>
<proteinExistence type="predicted"/>
<dbReference type="EMBL" id="JBHSMI010000004">
    <property type="protein sequence ID" value="MFC5401637.1"/>
    <property type="molecule type" value="Genomic_DNA"/>
</dbReference>
<comment type="caution">
    <text evidence="5">The sequence shown here is derived from an EMBL/GenBank/DDBJ whole genome shotgun (WGS) entry which is preliminary data.</text>
</comment>
<dbReference type="InterPro" id="IPR050482">
    <property type="entry name" value="Sensor_HK_TwoCompSys"/>
</dbReference>
<dbReference type="GO" id="GO:0016301">
    <property type="term" value="F:kinase activity"/>
    <property type="evidence" value="ECO:0007669"/>
    <property type="project" value="UniProtKB-KW"/>
</dbReference>
<keyword evidence="1" id="KW-0808">Transferase</keyword>
<dbReference type="InterPro" id="IPR036890">
    <property type="entry name" value="HATPase_C_sf"/>
</dbReference>
<dbReference type="SUPFAM" id="SSF55874">
    <property type="entry name" value="ATPase domain of HSP90 chaperone/DNA topoisomerase II/histidine kinase"/>
    <property type="match status" value="1"/>
</dbReference>